<dbReference type="InterPro" id="IPR054297">
    <property type="entry name" value="DUF7033"/>
</dbReference>
<dbReference type="Proteomes" id="UP000002019">
    <property type="component" value="Chromosome"/>
</dbReference>
<dbReference type="GO" id="GO:0005975">
    <property type="term" value="P:carbohydrate metabolic process"/>
    <property type="evidence" value="ECO:0007669"/>
    <property type="project" value="InterPro"/>
</dbReference>
<dbReference type="HOGENOM" id="CLU_046673_1_0_0"/>
<accession>B0VJ86</accession>
<gene>
    <name evidence="2" type="ordered locus">CLOAM1446</name>
</gene>
<dbReference type="Gene3D" id="3.20.20.370">
    <property type="entry name" value="Glycoside hydrolase/deacetylase"/>
    <property type="match status" value="1"/>
</dbReference>
<evidence type="ECO:0000313" key="3">
    <source>
        <dbReference type="Proteomes" id="UP000002019"/>
    </source>
</evidence>
<feature type="domain" description="DUF7033" evidence="1">
    <location>
        <begin position="116"/>
        <end position="202"/>
    </location>
</feature>
<organism evidence="2 3">
    <name type="scientific">Cloacimonas acidaminovorans (strain Evry)</name>
    <dbReference type="NCBI Taxonomy" id="459349"/>
    <lineage>
        <taxon>Bacteria</taxon>
        <taxon>Pseudomonadati</taxon>
        <taxon>Candidatus Cloacimonadota</taxon>
        <taxon>Candidatus Cloacimonadia</taxon>
        <taxon>Candidatus Cloacimonadales</taxon>
        <taxon>Candidatus Cloacimonadaceae</taxon>
        <taxon>Candidatus Cloacimonas</taxon>
    </lineage>
</organism>
<dbReference type="KEGG" id="caci:CLOAM1446"/>
<dbReference type="RefSeq" id="WP_015425155.1">
    <property type="nucleotide sequence ID" value="NC_020449.1"/>
</dbReference>
<dbReference type="EMBL" id="CU466930">
    <property type="protein sequence ID" value="CAO81297.1"/>
    <property type="molecule type" value="Genomic_DNA"/>
</dbReference>
<dbReference type="Pfam" id="PF23019">
    <property type="entry name" value="DUF7033"/>
    <property type="match status" value="1"/>
</dbReference>
<protein>
    <recommendedName>
        <fullName evidence="1">DUF7033 domain-containing protein</fullName>
    </recommendedName>
</protein>
<dbReference type="CDD" id="cd10931">
    <property type="entry name" value="CE4_u7"/>
    <property type="match status" value="1"/>
</dbReference>
<evidence type="ECO:0000259" key="1">
    <source>
        <dbReference type="Pfam" id="PF23019"/>
    </source>
</evidence>
<proteinExistence type="predicted"/>
<name>B0VJ86_CLOAI</name>
<reference evidence="2 3" key="1">
    <citation type="journal article" date="2008" name="J. Bacteriol.">
        <title>'Candidatus Cloacamonas acidaminovorans': genome sequence reconstruction provides a first glimpse of a new bacterial division.</title>
        <authorList>
            <person name="Pelletier E."/>
            <person name="Kreimeyer A."/>
            <person name="Bocs S."/>
            <person name="Rouy Z."/>
            <person name="Gyapay G."/>
            <person name="Chouari R."/>
            <person name="Riviere D."/>
            <person name="Ganesan A."/>
            <person name="Daegelen P."/>
            <person name="Sghir A."/>
            <person name="Cohen G.N."/>
            <person name="Medigue C."/>
            <person name="Weissenbach J."/>
            <person name="Le Paslier D."/>
        </authorList>
    </citation>
    <scope>NUCLEOTIDE SEQUENCE [LARGE SCALE GENOMIC DNA]</scope>
    <source>
        <strain evidence="3">Evry</strain>
    </source>
</reference>
<dbReference type="eggNOG" id="COG0726">
    <property type="taxonomic scope" value="Bacteria"/>
</dbReference>
<dbReference type="STRING" id="459349.CLOAM1446"/>
<keyword evidence="3" id="KW-1185">Reference proteome</keyword>
<dbReference type="InterPro" id="IPR011330">
    <property type="entry name" value="Glyco_hydro/deAcase_b/a-brl"/>
</dbReference>
<dbReference type="AlphaFoldDB" id="B0VJ86"/>
<sequence>MERYPNINILLNLPEKYLPKAEFVLRTYCYILRLNPTFLYGKHYEGTHLYYGLPGKFDYPLKIYFQPETAEFFEKRELYPLEKVDFCKFRNEPIPFLFSCSGAIFSFTEETCCFRKDIIASGFYFLTCWHEYILAYYGQTQGRIDYKQSLQYRWDFTETPVVDVYCQMLLYAMEIYCPQFIREISWAEKKRFAVSLSHDIDYWDYWSGSAKLDVFKYNLRTFIKRPFNSLYKITGHLLHKNLIYNPWKTMRSMTRRENEKDVRSTWFLLARKDFPDKRQNYINDVKARVQIMDLLGQQDVGLHGSPQSAFDPLVLAEELANLRDLGFNPTGFRTHYLHFNYQQSFSILEEAGIKYDSTLGYWEHIGFRAGISFPFYPFNIAENRPFRVLEIPLIVMDTTLFSPKAMNLSYVSAKRALKRLIDTAEQYQSHLSLLWHNTTFDPIDYPMWGKLYWHIIDYALKKQGWVTSLKEIYEEWVTLSY</sequence>
<evidence type="ECO:0000313" key="2">
    <source>
        <dbReference type="EMBL" id="CAO81297.1"/>
    </source>
</evidence>
<dbReference type="OrthoDB" id="5573484at2"/>
<dbReference type="SUPFAM" id="SSF88713">
    <property type="entry name" value="Glycoside hydrolase/deacetylase"/>
    <property type="match status" value="1"/>
</dbReference>